<accession>A0AAD4HKJ4</accession>
<proteinExistence type="predicted"/>
<organism evidence="3 4">
    <name type="scientific">Suillus fuscotomentosus</name>
    <dbReference type="NCBI Taxonomy" id="1912939"/>
    <lineage>
        <taxon>Eukaryota</taxon>
        <taxon>Fungi</taxon>
        <taxon>Dikarya</taxon>
        <taxon>Basidiomycota</taxon>
        <taxon>Agaricomycotina</taxon>
        <taxon>Agaricomycetes</taxon>
        <taxon>Agaricomycetidae</taxon>
        <taxon>Boletales</taxon>
        <taxon>Suillineae</taxon>
        <taxon>Suillaceae</taxon>
        <taxon>Suillus</taxon>
    </lineage>
</organism>
<evidence type="ECO:0000256" key="1">
    <source>
        <dbReference type="SAM" id="Coils"/>
    </source>
</evidence>
<keyword evidence="2" id="KW-0812">Transmembrane</keyword>
<dbReference type="GeneID" id="64665675"/>
<keyword evidence="4" id="KW-1185">Reference proteome</keyword>
<dbReference type="EMBL" id="JABBWK010000029">
    <property type="protein sequence ID" value="KAG1899907.1"/>
    <property type="molecule type" value="Genomic_DNA"/>
</dbReference>
<dbReference type="AlphaFoldDB" id="A0AAD4HKJ4"/>
<name>A0AAD4HKJ4_9AGAM</name>
<feature type="transmembrane region" description="Helical" evidence="2">
    <location>
        <begin position="33"/>
        <end position="51"/>
    </location>
</feature>
<dbReference type="RefSeq" id="XP_041225483.1">
    <property type="nucleotide sequence ID" value="XM_041371377.1"/>
</dbReference>
<dbReference type="Proteomes" id="UP001195769">
    <property type="component" value="Unassembled WGS sequence"/>
</dbReference>
<keyword evidence="2" id="KW-1133">Transmembrane helix</keyword>
<reference evidence="3" key="1">
    <citation type="journal article" date="2020" name="New Phytol.">
        <title>Comparative genomics reveals dynamic genome evolution in host specialist ectomycorrhizal fungi.</title>
        <authorList>
            <person name="Lofgren L.A."/>
            <person name="Nguyen N.H."/>
            <person name="Vilgalys R."/>
            <person name="Ruytinx J."/>
            <person name="Liao H.L."/>
            <person name="Branco S."/>
            <person name="Kuo A."/>
            <person name="LaButti K."/>
            <person name="Lipzen A."/>
            <person name="Andreopoulos W."/>
            <person name="Pangilinan J."/>
            <person name="Riley R."/>
            <person name="Hundley H."/>
            <person name="Na H."/>
            <person name="Barry K."/>
            <person name="Grigoriev I.V."/>
            <person name="Stajich J.E."/>
            <person name="Kennedy P.G."/>
        </authorList>
    </citation>
    <scope>NUCLEOTIDE SEQUENCE</scope>
    <source>
        <strain evidence="3">FC203</strain>
    </source>
</reference>
<protein>
    <submittedName>
        <fullName evidence="3">Uncharacterized protein</fullName>
    </submittedName>
</protein>
<evidence type="ECO:0000313" key="3">
    <source>
        <dbReference type="EMBL" id="KAG1899907.1"/>
    </source>
</evidence>
<sequence>MARLEYDIGIVRLTMHLEVIVSSTQRQKQLSRLAIIIIVILFAAVLARQLFSKATLRDQHPHTRSPHTLIQGRWKDVRTSLGLPPLPDIINQPAAVLPPSTSHRTGKLPSRFDLRRKRAEADLRSQNRLHLATDVRDAPRVSVQALAASFRRIAAAEKEIAEMRGKHEKSGQKVRVQRRIEDWQDSTNAKDVLTTVTND</sequence>
<comment type="caution">
    <text evidence="3">The sequence shown here is derived from an EMBL/GenBank/DDBJ whole genome shotgun (WGS) entry which is preliminary data.</text>
</comment>
<evidence type="ECO:0000313" key="4">
    <source>
        <dbReference type="Proteomes" id="UP001195769"/>
    </source>
</evidence>
<gene>
    <name evidence="3" type="ORF">F5891DRAFT_333569</name>
</gene>
<keyword evidence="2" id="KW-0472">Membrane</keyword>
<evidence type="ECO:0000256" key="2">
    <source>
        <dbReference type="SAM" id="Phobius"/>
    </source>
</evidence>
<keyword evidence="1" id="KW-0175">Coiled coil</keyword>
<feature type="coiled-coil region" evidence="1">
    <location>
        <begin position="146"/>
        <end position="173"/>
    </location>
</feature>